<dbReference type="AlphaFoldDB" id="A0A8T1NHZ8"/>
<dbReference type="Pfam" id="PF25284">
    <property type="entry name" value="DUF7874"/>
    <property type="match status" value="1"/>
</dbReference>
<reference evidence="1" key="1">
    <citation type="submission" date="2020-12" db="EMBL/GenBank/DDBJ databases">
        <title>WGS assembly of Carya illinoinensis cv. Pawnee.</title>
        <authorList>
            <person name="Platts A."/>
            <person name="Shu S."/>
            <person name="Wright S."/>
            <person name="Barry K."/>
            <person name="Edger P."/>
            <person name="Pires J.C."/>
            <person name="Schmutz J."/>
        </authorList>
    </citation>
    <scope>NUCLEOTIDE SEQUENCE</scope>
    <source>
        <tissue evidence="1">Leaf</tissue>
    </source>
</reference>
<name>A0A8T1NHZ8_CARIL</name>
<evidence type="ECO:0000313" key="1">
    <source>
        <dbReference type="EMBL" id="KAG6628557.1"/>
    </source>
</evidence>
<protein>
    <submittedName>
        <fullName evidence="1">Uncharacterized protein</fullName>
    </submittedName>
</protein>
<comment type="caution">
    <text evidence="1">The sequence shown here is derived from an EMBL/GenBank/DDBJ whole genome shotgun (WGS) entry which is preliminary data.</text>
</comment>
<sequence length="173" mass="19011">MITSSQKMGVAPSYMGKGFGQSKQLSDLVSGTLYDQFVKKDIKTFGDFHIAVLDIFISLNSALPGKHYDVPSRKDVEECFTKWEEAKNHSEDQKTEFIDFMMKNVKQNKPDSAMIIAGIVAPPGAMVAKRAGEGVSQLNMIKVIPDVVFVPSATMLALVSVKFCKRILMGISS</sequence>
<organism evidence="1 3">
    <name type="scientific">Carya illinoinensis</name>
    <name type="common">Pecan</name>
    <dbReference type="NCBI Taxonomy" id="32201"/>
    <lineage>
        <taxon>Eukaryota</taxon>
        <taxon>Viridiplantae</taxon>
        <taxon>Streptophyta</taxon>
        <taxon>Embryophyta</taxon>
        <taxon>Tracheophyta</taxon>
        <taxon>Spermatophyta</taxon>
        <taxon>Magnoliopsida</taxon>
        <taxon>eudicotyledons</taxon>
        <taxon>Gunneridae</taxon>
        <taxon>Pentapetalae</taxon>
        <taxon>rosids</taxon>
        <taxon>fabids</taxon>
        <taxon>Fagales</taxon>
        <taxon>Juglandaceae</taxon>
        <taxon>Carya</taxon>
    </lineage>
</organism>
<dbReference type="Proteomes" id="UP000811246">
    <property type="component" value="Chromosome 14"/>
</dbReference>
<dbReference type="EMBL" id="CM031838">
    <property type="protein sequence ID" value="KAG6677385.1"/>
    <property type="molecule type" value="Genomic_DNA"/>
</dbReference>
<proteinExistence type="predicted"/>
<dbReference type="PANTHER" id="PTHR37754:SF1">
    <property type="entry name" value="CALCIUM ION-BINDING PROTEIN"/>
    <property type="match status" value="1"/>
</dbReference>
<evidence type="ECO:0000313" key="2">
    <source>
        <dbReference type="EMBL" id="KAG6677385.1"/>
    </source>
</evidence>
<dbReference type="Proteomes" id="UP000811609">
    <property type="component" value="Chromosome 14"/>
</dbReference>
<keyword evidence="3" id="KW-1185">Reference proteome</keyword>
<reference evidence="2" key="2">
    <citation type="submission" date="2021-01" db="EMBL/GenBank/DDBJ databases">
        <authorList>
            <person name="Lovell J.T."/>
            <person name="Bentley N."/>
            <person name="Bhattarai G."/>
            <person name="Jenkins J.W."/>
            <person name="Sreedasyam A."/>
            <person name="Alarcon Y."/>
            <person name="Bock C."/>
            <person name="Boston L."/>
            <person name="Carlson J."/>
            <person name="Cervantes K."/>
            <person name="Clermont K."/>
            <person name="Krom N."/>
            <person name="Kubenka K."/>
            <person name="Mamidi S."/>
            <person name="Mattison C."/>
            <person name="Monteros M."/>
            <person name="Pisani C."/>
            <person name="Plott C."/>
            <person name="Rajasekar S."/>
            <person name="Rhein H.S."/>
            <person name="Rohla C."/>
            <person name="Song M."/>
            <person name="Hilaire R.S."/>
            <person name="Shu S."/>
            <person name="Wells L."/>
            <person name="Wang X."/>
            <person name="Webber J."/>
            <person name="Heerema R.J."/>
            <person name="Klein P."/>
            <person name="Conner P."/>
            <person name="Grauke L."/>
            <person name="Grimwood J."/>
            <person name="Schmutz J."/>
            <person name="Randall J.J."/>
        </authorList>
    </citation>
    <scope>NUCLEOTIDE SEQUENCE</scope>
    <source>
        <tissue evidence="2">Leaf</tissue>
    </source>
</reference>
<accession>A0A8T1NHZ8</accession>
<dbReference type="InterPro" id="IPR057196">
    <property type="entry name" value="DUF7874"/>
</dbReference>
<dbReference type="EMBL" id="CM031822">
    <property type="protein sequence ID" value="KAG6628557.1"/>
    <property type="molecule type" value="Genomic_DNA"/>
</dbReference>
<dbReference type="OrthoDB" id="1868634at2759"/>
<evidence type="ECO:0000313" key="3">
    <source>
        <dbReference type="Proteomes" id="UP000811609"/>
    </source>
</evidence>
<gene>
    <name evidence="1" type="ORF">CIPAW_14G021200</name>
    <name evidence="2" type="ORF">I3842_14G023700</name>
</gene>
<dbReference type="PANTHER" id="PTHR37754">
    <property type="entry name" value="CALCIUM ION-BINDING PROTEIN"/>
    <property type="match status" value="1"/>
</dbReference>